<dbReference type="InterPro" id="IPR001041">
    <property type="entry name" value="2Fe-2S_ferredoxin-type"/>
</dbReference>
<evidence type="ECO:0000256" key="3">
    <source>
        <dbReference type="ARBA" id="ARBA00022723"/>
    </source>
</evidence>
<comment type="cofactor">
    <cofactor evidence="6">
        <name>[2Fe-2S] cluster</name>
        <dbReference type="ChEBI" id="CHEBI:190135"/>
    </cofactor>
</comment>
<dbReference type="GO" id="GO:0005829">
    <property type="term" value="C:cytosol"/>
    <property type="evidence" value="ECO:0007669"/>
    <property type="project" value="TreeGrafter"/>
</dbReference>
<gene>
    <name evidence="8" type="primary">fdxE</name>
    <name evidence="8" type="ORF">PS710_00565</name>
</gene>
<dbReference type="GO" id="GO:0009055">
    <property type="term" value="F:electron transfer activity"/>
    <property type="evidence" value="ECO:0007669"/>
    <property type="project" value="TreeGrafter"/>
</dbReference>
<dbReference type="GO" id="GO:0140647">
    <property type="term" value="P:P450-containing electron transport chain"/>
    <property type="evidence" value="ECO:0007669"/>
    <property type="project" value="InterPro"/>
</dbReference>
<accession>A0A5E7A4W7</accession>
<dbReference type="InterPro" id="IPR001055">
    <property type="entry name" value="Adrenodoxin-like"/>
</dbReference>
<keyword evidence="3" id="KW-0479">Metal-binding</keyword>
<keyword evidence="2" id="KW-0001">2Fe-2S</keyword>
<reference evidence="8 9" key="1">
    <citation type="submission" date="2019-09" db="EMBL/GenBank/DDBJ databases">
        <authorList>
            <person name="Chandra G."/>
            <person name="Truman W A."/>
        </authorList>
    </citation>
    <scope>NUCLEOTIDE SEQUENCE [LARGE SCALE GENOMIC DNA]</scope>
    <source>
        <strain evidence="8">PS710</strain>
    </source>
</reference>
<dbReference type="RefSeq" id="WP_150763073.1">
    <property type="nucleotide sequence ID" value="NZ_CABVHW010000001.1"/>
</dbReference>
<dbReference type="PANTHER" id="PTHR23426:SF65">
    <property type="entry name" value="FERREDOXIN-2, MITOCHONDRIAL"/>
    <property type="match status" value="1"/>
</dbReference>
<evidence type="ECO:0000259" key="7">
    <source>
        <dbReference type="PROSITE" id="PS51085"/>
    </source>
</evidence>
<dbReference type="GO" id="GO:0046872">
    <property type="term" value="F:metal ion binding"/>
    <property type="evidence" value="ECO:0007669"/>
    <property type="project" value="UniProtKB-KW"/>
</dbReference>
<dbReference type="InterPro" id="IPR036010">
    <property type="entry name" value="2Fe-2S_ferredoxin-like_sf"/>
</dbReference>
<dbReference type="CDD" id="cd00207">
    <property type="entry name" value="fer2"/>
    <property type="match status" value="1"/>
</dbReference>
<dbReference type="InterPro" id="IPR012675">
    <property type="entry name" value="Beta-grasp_dom_sf"/>
</dbReference>
<evidence type="ECO:0000256" key="2">
    <source>
        <dbReference type="ARBA" id="ARBA00022714"/>
    </source>
</evidence>
<dbReference type="Pfam" id="PF00111">
    <property type="entry name" value="Fer2"/>
    <property type="match status" value="1"/>
</dbReference>
<organism evidence="8 9">
    <name type="scientific">Pseudomonas fluorescens</name>
    <dbReference type="NCBI Taxonomy" id="294"/>
    <lineage>
        <taxon>Bacteria</taxon>
        <taxon>Pseudomonadati</taxon>
        <taxon>Pseudomonadota</taxon>
        <taxon>Gammaproteobacteria</taxon>
        <taxon>Pseudomonadales</taxon>
        <taxon>Pseudomonadaceae</taxon>
        <taxon>Pseudomonas</taxon>
    </lineage>
</organism>
<dbReference type="SUPFAM" id="SSF54292">
    <property type="entry name" value="2Fe-2S ferredoxin-like"/>
    <property type="match status" value="1"/>
</dbReference>
<dbReference type="PROSITE" id="PS51085">
    <property type="entry name" value="2FE2S_FER_2"/>
    <property type="match status" value="1"/>
</dbReference>
<evidence type="ECO:0000256" key="1">
    <source>
        <dbReference type="ARBA" id="ARBA00010914"/>
    </source>
</evidence>
<dbReference type="EMBL" id="CABVHW010000001">
    <property type="protein sequence ID" value="VVN73105.1"/>
    <property type="molecule type" value="Genomic_DNA"/>
</dbReference>
<dbReference type="GO" id="GO:0051537">
    <property type="term" value="F:2 iron, 2 sulfur cluster binding"/>
    <property type="evidence" value="ECO:0007669"/>
    <property type="project" value="UniProtKB-KW"/>
</dbReference>
<dbReference type="PROSITE" id="PS00814">
    <property type="entry name" value="ADX"/>
    <property type="match status" value="1"/>
</dbReference>
<dbReference type="InterPro" id="IPR018298">
    <property type="entry name" value="Adrenodoxin_Fe-S_BS"/>
</dbReference>
<evidence type="ECO:0000313" key="8">
    <source>
        <dbReference type="EMBL" id="VVN73105.1"/>
    </source>
</evidence>
<dbReference type="AlphaFoldDB" id="A0A5E7A4W7"/>
<keyword evidence="4" id="KW-0408">Iron</keyword>
<name>A0A5E7A4W7_PSEFL</name>
<keyword evidence="5" id="KW-0411">Iron-sulfur</keyword>
<sequence>MATITYIEFNGTPHTVEVKDGVSVMKAAINNNIPGIVAECGGACACATCHIYVDEKWMDKLPPMENIERDMLDFAAGVQTNSRLSCRLTAGPELEGLVVKMPESQYS</sequence>
<proteinExistence type="inferred from homology"/>
<evidence type="ECO:0000256" key="6">
    <source>
        <dbReference type="ARBA" id="ARBA00034078"/>
    </source>
</evidence>
<protein>
    <submittedName>
        <fullName evidence="8">Ferredoxin-6</fullName>
    </submittedName>
</protein>
<comment type="similarity">
    <text evidence="1">Belongs to the adrenodoxin/putidaredoxin family.</text>
</comment>
<dbReference type="Gene3D" id="3.10.20.30">
    <property type="match status" value="1"/>
</dbReference>
<evidence type="ECO:0000256" key="5">
    <source>
        <dbReference type="ARBA" id="ARBA00023014"/>
    </source>
</evidence>
<dbReference type="Proteomes" id="UP000381093">
    <property type="component" value="Unassembled WGS sequence"/>
</dbReference>
<dbReference type="PRINTS" id="PR00355">
    <property type="entry name" value="ADRENODOXIN"/>
</dbReference>
<evidence type="ECO:0000256" key="4">
    <source>
        <dbReference type="ARBA" id="ARBA00023004"/>
    </source>
</evidence>
<feature type="domain" description="2Fe-2S ferredoxin-type" evidence="7">
    <location>
        <begin position="2"/>
        <end position="105"/>
    </location>
</feature>
<dbReference type="PANTHER" id="PTHR23426">
    <property type="entry name" value="FERREDOXIN/ADRENODOXIN"/>
    <property type="match status" value="1"/>
</dbReference>
<evidence type="ECO:0000313" key="9">
    <source>
        <dbReference type="Proteomes" id="UP000381093"/>
    </source>
</evidence>